<dbReference type="GO" id="GO:0005829">
    <property type="term" value="C:cytosol"/>
    <property type="evidence" value="ECO:0007669"/>
    <property type="project" value="TreeGrafter"/>
</dbReference>
<feature type="binding site" evidence="7">
    <location>
        <position position="232"/>
    </location>
    <ligand>
        <name>substrate</name>
    </ligand>
</feature>
<evidence type="ECO:0000259" key="9">
    <source>
        <dbReference type="Pfam" id="PF02781"/>
    </source>
</evidence>
<dbReference type="PRINTS" id="PR00079">
    <property type="entry name" value="G6PDHDRGNASE"/>
</dbReference>
<accession>E0E4Y8</accession>
<feature type="domain" description="Glucose-6-phosphate dehydrogenase C-terminal" evidence="9">
    <location>
        <begin position="186"/>
        <end position="454"/>
    </location>
</feature>
<dbReference type="Pfam" id="PF00479">
    <property type="entry name" value="G6PD_N"/>
    <property type="match status" value="1"/>
</dbReference>
<keyword evidence="3 7" id="KW-0313">Glucose metabolism</keyword>
<feature type="binding site" evidence="7">
    <location>
        <position position="328"/>
    </location>
    <ligand>
        <name>substrate</name>
    </ligand>
</feature>
<evidence type="ECO:0000256" key="5">
    <source>
        <dbReference type="ARBA" id="ARBA00023002"/>
    </source>
</evidence>
<evidence type="ECO:0000313" key="10">
    <source>
        <dbReference type="EMBL" id="EFM64021.1"/>
    </source>
</evidence>
<dbReference type="eggNOG" id="COG0364">
    <property type="taxonomic scope" value="Bacteria"/>
</dbReference>
<feature type="binding site" evidence="7">
    <location>
        <position position="213"/>
    </location>
    <ligand>
        <name>substrate</name>
    </ligand>
</feature>
<dbReference type="InterPro" id="IPR022674">
    <property type="entry name" value="G6P_DH_NAD-bd"/>
</dbReference>
<dbReference type="Pfam" id="PF02781">
    <property type="entry name" value="G6PD_C"/>
    <property type="match status" value="1"/>
</dbReference>
<dbReference type="UniPathway" id="UPA00115">
    <property type="reaction ID" value="UER00408"/>
</dbReference>
<evidence type="ECO:0000256" key="1">
    <source>
        <dbReference type="ARBA" id="ARBA00004937"/>
    </source>
</evidence>
<feature type="binding site" evidence="7">
    <location>
        <position position="145"/>
    </location>
    <ligand>
        <name>NADP(+)</name>
        <dbReference type="ChEBI" id="CHEBI:58349"/>
    </ligand>
</feature>
<dbReference type="EMBL" id="ADGQ01000071">
    <property type="protein sequence ID" value="EFM64021.1"/>
    <property type="molecule type" value="Genomic_DNA"/>
</dbReference>
<evidence type="ECO:0000256" key="2">
    <source>
        <dbReference type="ARBA" id="ARBA00009975"/>
    </source>
</evidence>
<dbReference type="SUPFAM" id="SSF51735">
    <property type="entry name" value="NAD(P)-binding Rossmann-fold domains"/>
    <property type="match status" value="1"/>
</dbReference>
<feature type="binding site" evidence="7">
    <location>
        <position position="175"/>
    </location>
    <ligand>
        <name>substrate</name>
    </ligand>
</feature>
<gene>
    <name evidence="7 10" type="primary">zwf</name>
    <name evidence="10" type="ORF">HMPREF0634_0883</name>
</gene>
<dbReference type="Gene3D" id="3.30.360.10">
    <property type="entry name" value="Dihydrodipicolinate Reductase, domain 2"/>
    <property type="match status" value="1"/>
</dbReference>
<dbReference type="OrthoDB" id="9802739at2"/>
<dbReference type="InterPro" id="IPR022675">
    <property type="entry name" value="G6P_DH_C"/>
</dbReference>
<keyword evidence="11" id="KW-1185">Reference proteome</keyword>
<feature type="domain" description="Glucose-6-phosphate dehydrogenase NAD-binding" evidence="8">
    <location>
        <begin position="7"/>
        <end position="184"/>
    </location>
</feature>
<reference evidence="10 11" key="1">
    <citation type="submission" date="2010-08" db="EMBL/GenBank/DDBJ databases">
        <authorList>
            <person name="Harkins D.M."/>
            <person name="Madupu R."/>
            <person name="Durkin A.S."/>
            <person name="Torralba M."/>
            <person name="Methe B."/>
            <person name="Sutton G.G."/>
            <person name="Nelson K.E."/>
        </authorList>
    </citation>
    <scope>NUCLEOTIDE SEQUENCE [LARGE SCALE GENOMIC DNA]</scope>
    <source>
        <strain evidence="10 11">DSM 17678</strain>
    </source>
</reference>
<evidence type="ECO:0000256" key="3">
    <source>
        <dbReference type="ARBA" id="ARBA00022526"/>
    </source>
</evidence>
<sequence>MKNKGIIIFGGTGDLAYRKLLPALYNLHCLGLLPEDYKVVGVGRRDYSKEDYIEIIRKWTSEFSRLKYTDKDFFEFSKRIIYYQMDMTKVAQYRNLLADLDYVNGRTESGWTYYYAVPPKIFGFITDGIRLAGCPLKGAKVIIEKPFGDTMDAAEYIYKNLKQCFSQENIFFIDHYLGKEMIINIMTLRFANAIFGGVWNRNFIEKVEINAFEEVGVGTRGGYYDKSGAMVDMVQNHLFQILSIVAMERPTDSSPEAIKAAQTKLFKELKDIEDPHKIDQLLVMGQYKGYLEEDKIDPESTTETYVALKLGIENDRWRGVPFYLRTGKKMGQKKSEVVISFKSTAGGAQSNKLVIEIQPDEGVKLDFNIKKPGTENTIEKVDMDFCQSCVLENRQNTPEAYERLLMASMDEDRSLFSQWNQIEICWKYINRIMEIYHRFSDKLHVYEPGQEGPLNNF</sequence>
<dbReference type="Proteomes" id="UP000003244">
    <property type="component" value="Unassembled WGS sequence"/>
</dbReference>
<dbReference type="EC" id="1.1.1.49" evidence="7"/>
<dbReference type="PIRSF" id="PIRSF000110">
    <property type="entry name" value="G6PD"/>
    <property type="match status" value="1"/>
</dbReference>
<dbReference type="InterPro" id="IPR036291">
    <property type="entry name" value="NAD(P)-bd_dom_sf"/>
</dbReference>
<dbReference type="AlphaFoldDB" id="E0E4Y8"/>
<dbReference type="NCBIfam" id="TIGR00871">
    <property type="entry name" value="zwf"/>
    <property type="match status" value="1"/>
</dbReference>
<keyword evidence="5 7" id="KW-0560">Oxidoreductase</keyword>
<dbReference type="SUPFAM" id="SSF55347">
    <property type="entry name" value="Glyceraldehyde-3-phosphate dehydrogenase-like, C-terminal domain"/>
    <property type="match status" value="1"/>
</dbReference>
<name>E0E4Y8_9FIRM</name>
<dbReference type="GO" id="GO:0050661">
    <property type="term" value="F:NADP binding"/>
    <property type="evidence" value="ECO:0007669"/>
    <property type="project" value="UniProtKB-UniRule"/>
</dbReference>
<dbReference type="Gene3D" id="3.40.50.720">
    <property type="entry name" value="NAD(P)-binding Rossmann-like Domain"/>
    <property type="match status" value="1"/>
</dbReference>
<dbReference type="STRING" id="596315.HMPREF0634_0883"/>
<dbReference type="InterPro" id="IPR001282">
    <property type="entry name" value="G6P_DH"/>
</dbReference>
<dbReference type="GO" id="GO:0004345">
    <property type="term" value="F:glucose-6-phosphate dehydrogenase activity"/>
    <property type="evidence" value="ECO:0007669"/>
    <property type="project" value="UniProtKB-UniRule"/>
</dbReference>
<keyword evidence="4 7" id="KW-0521">NADP</keyword>
<comment type="similarity">
    <text evidence="2 7">Belongs to the glucose-6-phosphate dehydrogenase family.</text>
</comment>
<dbReference type="GO" id="GO:0009051">
    <property type="term" value="P:pentose-phosphate shunt, oxidative branch"/>
    <property type="evidence" value="ECO:0007669"/>
    <property type="project" value="TreeGrafter"/>
</dbReference>
<evidence type="ECO:0000256" key="7">
    <source>
        <dbReference type="HAMAP-Rule" id="MF_00966"/>
    </source>
</evidence>
<feature type="binding site" evidence="7">
    <location>
        <position position="44"/>
    </location>
    <ligand>
        <name>NADP(+)</name>
        <dbReference type="ChEBI" id="CHEBI:58349"/>
    </ligand>
</feature>
<keyword evidence="6 7" id="KW-0119">Carbohydrate metabolism</keyword>
<feature type="binding site" evidence="7">
    <location>
        <position position="333"/>
    </location>
    <ligand>
        <name>substrate</name>
    </ligand>
</feature>
<comment type="pathway">
    <text evidence="1 7">Carbohydrate degradation; pentose phosphate pathway; D-ribulose 5-phosphate from D-glucose 6-phosphate (oxidative stage): step 1/3.</text>
</comment>
<dbReference type="RefSeq" id="WP_007790929.1">
    <property type="nucleotide sequence ID" value="NZ_ADGQ01000071.1"/>
</dbReference>
<dbReference type="PROSITE" id="PS00069">
    <property type="entry name" value="G6P_DEHYDROGENASE"/>
    <property type="match status" value="1"/>
</dbReference>
<dbReference type="GeneID" id="84801363"/>
<dbReference type="GO" id="GO:0006006">
    <property type="term" value="P:glucose metabolic process"/>
    <property type="evidence" value="ECO:0007669"/>
    <property type="project" value="UniProtKB-KW"/>
</dbReference>
<dbReference type="PANTHER" id="PTHR23429:SF0">
    <property type="entry name" value="GLUCOSE-6-PHOSPHATE 1-DEHYDROGENASE"/>
    <property type="match status" value="1"/>
</dbReference>
<proteinExistence type="inferred from homology"/>
<comment type="caution">
    <text evidence="7">Lacks conserved residue(s) required for the propagation of feature annotation.</text>
</comment>
<dbReference type="HAMAP" id="MF_00966">
    <property type="entry name" value="G6PD"/>
    <property type="match status" value="1"/>
</dbReference>
<dbReference type="InterPro" id="IPR019796">
    <property type="entry name" value="G6P_DH_AS"/>
</dbReference>
<dbReference type="PANTHER" id="PTHR23429">
    <property type="entry name" value="GLUCOSE-6-PHOSPHATE 1-DEHYDROGENASE G6PD"/>
    <property type="match status" value="1"/>
</dbReference>
<feature type="binding site" evidence="7">
    <location>
        <position position="179"/>
    </location>
    <ligand>
        <name>substrate</name>
    </ligand>
</feature>
<evidence type="ECO:0000256" key="6">
    <source>
        <dbReference type="ARBA" id="ARBA00023277"/>
    </source>
</evidence>
<organism evidence="10 11">
    <name type="scientific">Peptostreptococcus stomatis DSM 17678</name>
    <dbReference type="NCBI Taxonomy" id="596315"/>
    <lineage>
        <taxon>Bacteria</taxon>
        <taxon>Bacillati</taxon>
        <taxon>Bacillota</taxon>
        <taxon>Clostridia</taxon>
        <taxon>Peptostreptococcales</taxon>
        <taxon>Peptostreptococcaceae</taxon>
        <taxon>Peptostreptococcus</taxon>
    </lineage>
</organism>
<feature type="active site" description="Proton acceptor" evidence="7">
    <location>
        <position position="237"/>
    </location>
</feature>
<comment type="function">
    <text evidence="7">Catalyzes the oxidation of glucose 6-phosphate to 6-phosphogluconolactone.</text>
</comment>
<comment type="caution">
    <text evidence="10">The sequence shown here is derived from an EMBL/GenBank/DDBJ whole genome shotgun (WGS) entry which is preliminary data.</text>
</comment>
<evidence type="ECO:0000256" key="4">
    <source>
        <dbReference type="ARBA" id="ARBA00022857"/>
    </source>
</evidence>
<comment type="catalytic activity">
    <reaction evidence="7">
        <text>D-glucose 6-phosphate + NADP(+) = 6-phospho-D-glucono-1,5-lactone + NADPH + H(+)</text>
        <dbReference type="Rhea" id="RHEA:15841"/>
        <dbReference type="ChEBI" id="CHEBI:15378"/>
        <dbReference type="ChEBI" id="CHEBI:57783"/>
        <dbReference type="ChEBI" id="CHEBI:57955"/>
        <dbReference type="ChEBI" id="CHEBI:58349"/>
        <dbReference type="ChEBI" id="CHEBI:61548"/>
        <dbReference type="EC" id="1.1.1.49"/>
    </reaction>
</comment>
<evidence type="ECO:0000313" key="11">
    <source>
        <dbReference type="Proteomes" id="UP000003244"/>
    </source>
</evidence>
<evidence type="ECO:0000259" key="8">
    <source>
        <dbReference type="Pfam" id="PF00479"/>
    </source>
</evidence>
<protein>
    <recommendedName>
        <fullName evidence="7">Glucose-6-phosphate 1-dehydrogenase</fullName>
        <shortName evidence="7">G6PD</shortName>
        <ecNumber evidence="7">1.1.1.49</ecNumber>
    </recommendedName>
</protein>